<dbReference type="EMBL" id="BSYO01000039">
    <property type="protein sequence ID" value="GMH30849.1"/>
    <property type="molecule type" value="Genomic_DNA"/>
</dbReference>
<evidence type="ECO:0000313" key="1">
    <source>
        <dbReference type="EMBL" id="GMH30849.1"/>
    </source>
</evidence>
<evidence type="ECO:0000313" key="2">
    <source>
        <dbReference type="Proteomes" id="UP001279734"/>
    </source>
</evidence>
<organism evidence="1 2">
    <name type="scientific">Nepenthes gracilis</name>
    <name type="common">Slender pitcher plant</name>
    <dbReference type="NCBI Taxonomy" id="150966"/>
    <lineage>
        <taxon>Eukaryota</taxon>
        <taxon>Viridiplantae</taxon>
        <taxon>Streptophyta</taxon>
        <taxon>Embryophyta</taxon>
        <taxon>Tracheophyta</taxon>
        <taxon>Spermatophyta</taxon>
        <taxon>Magnoliopsida</taxon>
        <taxon>eudicotyledons</taxon>
        <taxon>Gunneridae</taxon>
        <taxon>Pentapetalae</taxon>
        <taxon>Caryophyllales</taxon>
        <taxon>Nepenthaceae</taxon>
        <taxon>Nepenthes</taxon>
    </lineage>
</organism>
<comment type="caution">
    <text evidence="1">The sequence shown here is derived from an EMBL/GenBank/DDBJ whole genome shotgun (WGS) entry which is preliminary data.</text>
</comment>
<proteinExistence type="predicted"/>
<gene>
    <name evidence="1" type="ORF">Nepgr_032692</name>
</gene>
<sequence>MESSSEDDITINVIMKKKKLITTSEKTSISSPISVPQVVRQIREIKQVGSVKEVVEVTPILASYGIPAVMSPLPEDSLSNIVTTFIEETSWISEIHPKETVEMPLLEFPEVNLPTEEPHPEIAREQLSELPEPEVYNDIKTEG</sequence>
<name>A0AAD3TKG5_NEPGR</name>
<accession>A0AAD3TKG5</accession>
<dbReference type="AlphaFoldDB" id="A0AAD3TKG5"/>
<protein>
    <submittedName>
        <fullName evidence="1">Uncharacterized protein</fullName>
    </submittedName>
</protein>
<reference evidence="1" key="1">
    <citation type="submission" date="2023-05" db="EMBL/GenBank/DDBJ databases">
        <title>Nepenthes gracilis genome sequencing.</title>
        <authorList>
            <person name="Fukushima K."/>
        </authorList>
    </citation>
    <scope>NUCLEOTIDE SEQUENCE</scope>
    <source>
        <strain evidence="1">SING2019-196</strain>
    </source>
</reference>
<dbReference type="Proteomes" id="UP001279734">
    <property type="component" value="Unassembled WGS sequence"/>
</dbReference>
<keyword evidence="2" id="KW-1185">Reference proteome</keyword>